<name>A0A1I6HSE3_9FIRM</name>
<protein>
    <recommendedName>
        <fullName evidence="6">3-isopropylmalate dehydratase large subunit</fullName>
        <ecNumber evidence="6">4.2.1.33</ecNumber>
    </recommendedName>
    <alternativeName>
        <fullName evidence="6">Alpha-IPM isomerase</fullName>
        <shortName evidence="6">IPMI</shortName>
    </alternativeName>
    <alternativeName>
        <fullName evidence="6">Isopropylmalate isomerase</fullName>
    </alternativeName>
</protein>
<evidence type="ECO:0000256" key="1">
    <source>
        <dbReference type="ARBA" id="ARBA00022485"/>
    </source>
</evidence>
<dbReference type="GO" id="GO:0003861">
    <property type="term" value="F:3-isopropylmalate dehydratase activity"/>
    <property type="evidence" value="ECO:0007669"/>
    <property type="project" value="UniProtKB-UniRule"/>
</dbReference>
<gene>
    <name evidence="6" type="primary">leuC</name>
    <name evidence="8" type="ORF">SAMN05661086_00231</name>
</gene>
<dbReference type="PANTHER" id="PTHR43822">
    <property type="entry name" value="HOMOACONITASE, MITOCHONDRIAL-RELATED"/>
    <property type="match status" value="1"/>
</dbReference>
<dbReference type="Pfam" id="PF00330">
    <property type="entry name" value="Aconitase"/>
    <property type="match status" value="2"/>
</dbReference>
<dbReference type="InterPro" id="IPR006251">
    <property type="entry name" value="Homoacnase/IPMdehydase_lsu"/>
</dbReference>
<keyword evidence="9" id="KW-1185">Reference proteome</keyword>
<comment type="cofactor">
    <cofactor evidence="6">
        <name>[4Fe-4S] cluster</name>
        <dbReference type="ChEBI" id="CHEBI:49883"/>
    </cofactor>
    <text evidence="6">Binds 1 [4Fe-4S] cluster per subunit.</text>
</comment>
<dbReference type="GO" id="GO:0046872">
    <property type="term" value="F:metal ion binding"/>
    <property type="evidence" value="ECO:0007669"/>
    <property type="project" value="UniProtKB-KW"/>
</dbReference>
<keyword evidence="6" id="KW-0028">Amino-acid biosynthesis</keyword>
<dbReference type="GO" id="GO:0009098">
    <property type="term" value="P:L-leucine biosynthetic process"/>
    <property type="evidence" value="ECO:0007669"/>
    <property type="project" value="UniProtKB-UniRule"/>
</dbReference>
<dbReference type="InterPro" id="IPR001030">
    <property type="entry name" value="Acoase/IPM_deHydtase_lsu_aba"/>
</dbReference>
<proteinExistence type="inferred from homology"/>
<evidence type="ECO:0000256" key="3">
    <source>
        <dbReference type="ARBA" id="ARBA00023004"/>
    </source>
</evidence>
<evidence type="ECO:0000256" key="2">
    <source>
        <dbReference type="ARBA" id="ARBA00022723"/>
    </source>
</evidence>
<dbReference type="SUPFAM" id="SSF53732">
    <property type="entry name" value="Aconitase iron-sulfur domain"/>
    <property type="match status" value="1"/>
</dbReference>
<dbReference type="RefSeq" id="WP_092558855.1">
    <property type="nucleotide sequence ID" value="NZ_FOYZ01000001.1"/>
</dbReference>
<evidence type="ECO:0000256" key="6">
    <source>
        <dbReference type="HAMAP-Rule" id="MF_01027"/>
    </source>
</evidence>
<dbReference type="GO" id="GO:0051539">
    <property type="term" value="F:4 iron, 4 sulfur cluster binding"/>
    <property type="evidence" value="ECO:0007669"/>
    <property type="project" value="UniProtKB-KW"/>
</dbReference>
<dbReference type="NCBIfam" id="NF001614">
    <property type="entry name" value="PRK00402.1"/>
    <property type="match status" value="1"/>
</dbReference>
<dbReference type="NCBIfam" id="TIGR01343">
    <property type="entry name" value="hacA_fam"/>
    <property type="match status" value="1"/>
</dbReference>
<comment type="similarity">
    <text evidence="6">Belongs to the aconitase/IPM isomerase family. LeuC type 2 subfamily.</text>
</comment>
<keyword evidence="3 6" id="KW-0408">Iron</keyword>
<dbReference type="Proteomes" id="UP000199659">
    <property type="component" value="Unassembled WGS sequence"/>
</dbReference>
<dbReference type="HAMAP" id="MF_01027">
    <property type="entry name" value="LeuC_type2"/>
    <property type="match status" value="1"/>
</dbReference>
<organism evidence="8 9">
    <name type="scientific">Anaeromicropila populeti</name>
    <dbReference type="NCBI Taxonomy" id="37658"/>
    <lineage>
        <taxon>Bacteria</taxon>
        <taxon>Bacillati</taxon>
        <taxon>Bacillota</taxon>
        <taxon>Clostridia</taxon>
        <taxon>Lachnospirales</taxon>
        <taxon>Lachnospiraceae</taxon>
        <taxon>Anaeromicropila</taxon>
    </lineage>
</organism>
<feature type="binding site" evidence="6">
    <location>
        <position position="299"/>
    </location>
    <ligand>
        <name>[4Fe-4S] cluster</name>
        <dbReference type="ChEBI" id="CHEBI:49883"/>
    </ligand>
</feature>
<keyword evidence="1 6" id="KW-0004">4Fe-4S</keyword>
<sequence length="419" mass="45508">MGMTLGEKILCRASNNQKVTAGQIVTANVDLCMSNDGTSHITINMFENQIKHKVIHNPDNTIFIADHFMPSDSVETANIHKIMRDFTNKYQIKFHEGDGVCHQIMIESYVQPGTLVAGADSHTCSYGALGAFGIGVGSTDFLYAMVTGTTWLMVPESIKIKLKGNLKKGVFARDLMLSIIGEIGANGANYKIMEFSGEAVDNFSMNDRIVLCNLAIEAGAKTGLMEPNQVVEDYLKNNRTDYREGVYLKADEDGVYCKELSYNLDEIVPVIARPHCIDDVVPVSECEGIKFHQGFIGSCSNGRIEELRVAASILKGKKVAKDVRLIITPASNKVYLQALKEGLINILSEAGAMIMNPNCSVCWGSCQGVIGENEVLLSTGTRNFKGRCGPASSKVYLSSAATVAASAIRGEICDPREVL</sequence>
<feature type="domain" description="Aconitase/3-isopropylmalate dehydratase large subunit alpha/beta/alpha" evidence="7">
    <location>
        <begin position="286"/>
        <end position="410"/>
    </location>
</feature>
<dbReference type="InterPro" id="IPR050067">
    <property type="entry name" value="IPM_dehydratase_rel_enz"/>
</dbReference>
<dbReference type="Gene3D" id="3.30.499.10">
    <property type="entry name" value="Aconitase, domain 3"/>
    <property type="match status" value="2"/>
</dbReference>
<evidence type="ECO:0000313" key="8">
    <source>
        <dbReference type="EMBL" id="SFR57344.1"/>
    </source>
</evidence>
<keyword evidence="2 6" id="KW-0479">Metal-binding</keyword>
<comment type="pathway">
    <text evidence="6">Amino-acid biosynthesis; L-leucine biosynthesis; L-leucine from 3-methyl-2-oxobutanoate: step 2/4.</text>
</comment>
<dbReference type="InterPro" id="IPR011826">
    <property type="entry name" value="HAcnase/IPMdehydase_lsu_prok"/>
</dbReference>
<keyword evidence="6" id="KW-0432">Leucine biosynthesis</keyword>
<reference evidence="8 9" key="1">
    <citation type="submission" date="2016-10" db="EMBL/GenBank/DDBJ databases">
        <authorList>
            <person name="de Groot N.N."/>
        </authorList>
    </citation>
    <scope>NUCLEOTIDE SEQUENCE [LARGE SCALE GENOMIC DNA]</scope>
    <source>
        <strain evidence="8 9">743A</strain>
    </source>
</reference>
<feature type="binding site" evidence="6">
    <location>
        <position position="359"/>
    </location>
    <ligand>
        <name>[4Fe-4S] cluster</name>
        <dbReference type="ChEBI" id="CHEBI:49883"/>
    </ligand>
</feature>
<dbReference type="EMBL" id="FOYZ01000001">
    <property type="protein sequence ID" value="SFR57344.1"/>
    <property type="molecule type" value="Genomic_DNA"/>
</dbReference>
<evidence type="ECO:0000259" key="7">
    <source>
        <dbReference type="Pfam" id="PF00330"/>
    </source>
</evidence>
<dbReference type="PRINTS" id="PR00415">
    <property type="entry name" value="ACONITASE"/>
</dbReference>
<feature type="binding site" evidence="6">
    <location>
        <position position="362"/>
    </location>
    <ligand>
        <name>[4Fe-4S] cluster</name>
        <dbReference type="ChEBI" id="CHEBI:49883"/>
    </ligand>
</feature>
<accession>A0A1I6HSE3</accession>
<keyword evidence="4 6" id="KW-0411">Iron-sulfur</keyword>
<dbReference type="InterPro" id="IPR036008">
    <property type="entry name" value="Aconitase_4Fe-4S_dom"/>
</dbReference>
<feature type="domain" description="Aconitase/3-isopropylmalate dehydratase large subunit alpha/beta/alpha" evidence="7">
    <location>
        <begin position="17"/>
        <end position="285"/>
    </location>
</feature>
<evidence type="ECO:0000313" key="9">
    <source>
        <dbReference type="Proteomes" id="UP000199659"/>
    </source>
</evidence>
<keyword evidence="5 6" id="KW-0456">Lyase</keyword>
<evidence type="ECO:0000256" key="4">
    <source>
        <dbReference type="ARBA" id="ARBA00023014"/>
    </source>
</evidence>
<comment type="subunit">
    <text evidence="6">Heterodimer of LeuC and LeuD.</text>
</comment>
<dbReference type="PANTHER" id="PTHR43822:SF2">
    <property type="entry name" value="HOMOACONITASE, MITOCHONDRIAL"/>
    <property type="match status" value="1"/>
</dbReference>
<comment type="function">
    <text evidence="6">Catalyzes the isomerization between 2-isopropylmalate and 3-isopropylmalate, via the formation of 2-isopropylmaleate.</text>
</comment>
<comment type="catalytic activity">
    <reaction evidence="6">
        <text>(2R,3S)-3-isopropylmalate = (2S)-2-isopropylmalate</text>
        <dbReference type="Rhea" id="RHEA:32287"/>
        <dbReference type="ChEBI" id="CHEBI:1178"/>
        <dbReference type="ChEBI" id="CHEBI:35121"/>
        <dbReference type="EC" id="4.2.1.33"/>
    </reaction>
</comment>
<dbReference type="NCBIfam" id="TIGR02086">
    <property type="entry name" value="IPMI_arch"/>
    <property type="match status" value="1"/>
</dbReference>
<dbReference type="STRING" id="37658.SAMN05661086_00231"/>
<dbReference type="InterPro" id="IPR015931">
    <property type="entry name" value="Acnase/IPM_dHydase_lsu_aba_1/3"/>
</dbReference>
<dbReference type="UniPathway" id="UPA00048">
    <property type="reaction ID" value="UER00071"/>
</dbReference>
<keyword evidence="6" id="KW-0100">Branched-chain amino acid biosynthesis</keyword>
<evidence type="ECO:0000256" key="5">
    <source>
        <dbReference type="ARBA" id="ARBA00023239"/>
    </source>
</evidence>
<dbReference type="AlphaFoldDB" id="A0A1I6HSE3"/>
<dbReference type="EC" id="4.2.1.33" evidence="6"/>
<dbReference type="OrthoDB" id="9802769at2"/>